<dbReference type="EMBL" id="AP028914">
    <property type="protein sequence ID" value="BES95575.1"/>
    <property type="molecule type" value="Genomic_DNA"/>
</dbReference>
<accession>A0ABN7ATN9</accession>
<organism evidence="7 8">
    <name type="scientific">Nesidiocoris tenuis</name>
    <dbReference type="NCBI Taxonomy" id="355587"/>
    <lineage>
        <taxon>Eukaryota</taxon>
        <taxon>Metazoa</taxon>
        <taxon>Ecdysozoa</taxon>
        <taxon>Arthropoda</taxon>
        <taxon>Hexapoda</taxon>
        <taxon>Insecta</taxon>
        <taxon>Pterygota</taxon>
        <taxon>Neoptera</taxon>
        <taxon>Paraneoptera</taxon>
        <taxon>Hemiptera</taxon>
        <taxon>Heteroptera</taxon>
        <taxon>Panheteroptera</taxon>
        <taxon>Cimicomorpha</taxon>
        <taxon>Miridae</taxon>
        <taxon>Dicyphina</taxon>
        <taxon>Nesidiocoris</taxon>
    </lineage>
</organism>
<evidence type="ECO:0000256" key="3">
    <source>
        <dbReference type="ARBA" id="ARBA00022989"/>
    </source>
</evidence>
<keyword evidence="8" id="KW-1185">Reference proteome</keyword>
<dbReference type="Gene3D" id="1.20.1250.20">
    <property type="entry name" value="MFS general substrate transporter like domains"/>
    <property type="match status" value="1"/>
</dbReference>
<reference evidence="7 8" key="1">
    <citation type="submission" date="2023-09" db="EMBL/GenBank/DDBJ databases">
        <title>Nesidiocoris tenuis whole genome shotgun sequence.</title>
        <authorList>
            <person name="Shibata T."/>
            <person name="Shimoda M."/>
            <person name="Kobayashi T."/>
            <person name="Uehara T."/>
        </authorList>
    </citation>
    <scope>NUCLEOTIDE SEQUENCE [LARGE SCALE GENOMIC DNA]</scope>
    <source>
        <strain evidence="7 8">Japan</strain>
    </source>
</reference>
<keyword evidence="4 5" id="KW-0472">Membrane</keyword>
<evidence type="ECO:0000256" key="6">
    <source>
        <dbReference type="SAM" id="SignalP"/>
    </source>
</evidence>
<feature type="transmembrane region" description="Helical" evidence="5">
    <location>
        <begin position="427"/>
        <end position="446"/>
    </location>
</feature>
<dbReference type="Pfam" id="PF07690">
    <property type="entry name" value="MFS_1"/>
    <property type="match status" value="1"/>
</dbReference>
<evidence type="ECO:0000313" key="8">
    <source>
        <dbReference type="Proteomes" id="UP001307889"/>
    </source>
</evidence>
<keyword evidence="3 5" id="KW-1133">Transmembrane helix</keyword>
<name>A0ABN7ATN9_9HEMI</name>
<feature type="chain" id="PRO_5045118919" evidence="6">
    <location>
        <begin position="30"/>
        <end position="460"/>
    </location>
</feature>
<feature type="signal peptide" evidence="6">
    <location>
        <begin position="1"/>
        <end position="29"/>
    </location>
</feature>
<protein>
    <submittedName>
        <fullName evidence="7">Major Facilitator Superfamily</fullName>
    </submittedName>
</protein>
<evidence type="ECO:0000256" key="1">
    <source>
        <dbReference type="ARBA" id="ARBA00004141"/>
    </source>
</evidence>
<feature type="transmembrane region" description="Helical" evidence="5">
    <location>
        <begin position="333"/>
        <end position="350"/>
    </location>
</feature>
<feature type="transmembrane region" description="Helical" evidence="5">
    <location>
        <begin position="290"/>
        <end position="312"/>
    </location>
</feature>
<evidence type="ECO:0000256" key="4">
    <source>
        <dbReference type="ARBA" id="ARBA00023136"/>
    </source>
</evidence>
<dbReference type="SUPFAM" id="SSF103473">
    <property type="entry name" value="MFS general substrate transporter"/>
    <property type="match status" value="1"/>
</dbReference>
<feature type="transmembrane region" description="Helical" evidence="5">
    <location>
        <begin position="96"/>
        <end position="116"/>
    </location>
</feature>
<feature type="transmembrane region" description="Helical" evidence="5">
    <location>
        <begin position="252"/>
        <end position="270"/>
    </location>
</feature>
<dbReference type="InterPro" id="IPR011701">
    <property type="entry name" value="MFS"/>
</dbReference>
<feature type="transmembrane region" description="Helical" evidence="5">
    <location>
        <begin position="387"/>
        <end position="407"/>
    </location>
</feature>
<dbReference type="Proteomes" id="UP001307889">
    <property type="component" value="Chromosome 6"/>
</dbReference>
<feature type="transmembrane region" description="Helical" evidence="5">
    <location>
        <begin position="185"/>
        <end position="207"/>
    </location>
</feature>
<evidence type="ECO:0000313" key="7">
    <source>
        <dbReference type="EMBL" id="BES95575.1"/>
    </source>
</evidence>
<feature type="transmembrane region" description="Helical" evidence="5">
    <location>
        <begin position="122"/>
        <end position="146"/>
    </location>
</feature>
<proteinExistence type="predicted"/>
<evidence type="ECO:0000256" key="2">
    <source>
        <dbReference type="ARBA" id="ARBA00022692"/>
    </source>
</evidence>
<dbReference type="InterPro" id="IPR036259">
    <property type="entry name" value="MFS_trans_sf"/>
</dbReference>
<dbReference type="InterPro" id="IPR050382">
    <property type="entry name" value="MFS_Na/Anion_cotransporter"/>
</dbReference>
<feature type="transmembrane region" description="Helical" evidence="5">
    <location>
        <begin position="158"/>
        <end position="179"/>
    </location>
</feature>
<keyword evidence="6" id="KW-0732">Signal</keyword>
<dbReference type="PANTHER" id="PTHR11662">
    <property type="entry name" value="SOLUTE CARRIER FAMILY 17"/>
    <property type="match status" value="1"/>
</dbReference>
<sequence length="460" mass="52271">MAIETWCCGGRHIQLLLLVLCVIIEQGLQQAFRVSIYLVQVKNPNNVTLFDDPFRQVIESWNNEQKAIVTNSRIVLVFLSSAVSGFLTLKINLKWFLLVIMAALTCIVYVSPQITVYGDFDYVLATVIVMSFLHGLIDPVLVALLARWTPRTELGRTVPLAFTVNFIAESCMFLLYNFLERAAASWVSLFYLMGNTGILWCVAWFTFGSQNPDRCFYVSLREKNFILSNMMVSSLHKKLSIPWSMILKSPQFYGVLLAHICFQWMYRLMFNTGFFQSFAFSQGVGYTFSTYIGYFSALFLIPFVQIGVGLVGDLIVKRSKYPARYVRKTFNSIAFWGGSVFLLLCCYDGTSLLFDIVVASCFGQLSSAAYQGVHLTYFDMDRAYSGFIYGLVQFFALIPLAYVNSIFPAFMKTLAVASPELNDRFDIIWFSGSYLLFFGNFFYVIMADDESRPIIPCSSN</sequence>
<comment type="subcellular location">
    <subcellularLocation>
        <location evidence="1">Membrane</location>
        <topology evidence="1">Multi-pass membrane protein</topology>
    </subcellularLocation>
</comment>
<gene>
    <name evidence="7" type="ORF">NTJ_08388</name>
</gene>
<dbReference type="PANTHER" id="PTHR11662:SF399">
    <property type="entry name" value="FI19708P1-RELATED"/>
    <property type="match status" value="1"/>
</dbReference>
<keyword evidence="2 5" id="KW-0812">Transmembrane</keyword>
<evidence type="ECO:0000256" key="5">
    <source>
        <dbReference type="SAM" id="Phobius"/>
    </source>
</evidence>